<feature type="site" description="Lowers pKa of active site Tyr" evidence="6">
    <location>
        <position position="81"/>
    </location>
</feature>
<keyword evidence="3" id="KW-0560">Oxidoreductase</keyword>
<dbReference type="PANTHER" id="PTHR43827:SF3">
    <property type="entry name" value="NADP-DEPENDENT OXIDOREDUCTASE DOMAIN-CONTAINING PROTEIN"/>
    <property type="match status" value="1"/>
</dbReference>
<evidence type="ECO:0000256" key="6">
    <source>
        <dbReference type="PIRSR" id="PIRSR000097-3"/>
    </source>
</evidence>
<dbReference type="OrthoDB" id="416253at2759"/>
<dbReference type="PROSITE" id="PS00062">
    <property type="entry name" value="ALDOKETO_REDUCTASE_2"/>
    <property type="match status" value="1"/>
</dbReference>
<dbReference type="Pfam" id="PF00248">
    <property type="entry name" value="Aldo_ket_red"/>
    <property type="match status" value="1"/>
</dbReference>
<dbReference type="Gene3D" id="3.20.20.100">
    <property type="entry name" value="NADP-dependent oxidoreductase domain"/>
    <property type="match status" value="1"/>
</dbReference>
<evidence type="ECO:0000256" key="4">
    <source>
        <dbReference type="PIRSR" id="PIRSR000097-1"/>
    </source>
</evidence>
<sequence>MTLSNITKTLTLNTGAKIPQVGFGTYQSNPQSNEGYNAVLAALKAGYRHIDAAAAYRNENEVGKAIRDSGIPREEIFVTTKLWQTQHRDPSKALDESLERLGLEYVDLYLIHWPSPQIARDNSEDALFEFLQKPNLDTEWNINKTWELVQELPATGKAKAVGVSNFSIKQLKQIIESPSTKIIPAANQIEIHPLFPNTELIEFSKSHSIIIEAYSPLGSQIPLKGVNPLFSNTTLQSLAESKNVSIAQLLVNWGVKRGYVVLPKSSKPERIEQNLKDIDLTDDDFERISNLLIEIGENRMIDVGWNDFSNY</sequence>
<feature type="domain" description="NADP-dependent oxidoreductase" evidence="7">
    <location>
        <begin position="21"/>
        <end position="291"/>
    </location>
</feature>
<evidence type="ECO:0000313" key="8">
    <source>
        <dbReference type="EMBL" id="KAH3672332.1"/>
    </source>
</evidence>
<keyword evidence="9" id="KW-1185">Reference proteome</keyword>
<gene>
    <name evidence="8" type="ORF">WICMUC_004303</name>
</gene>
<evidence type="ECO:0000259" key="7">
    <source>
        <dbReference type="Pfam" id="PF00248"/>
    </source>
</evidence>
<dbReference type="InterPro" id="IPR020471">
    <property type="entry name" value="AKR"/>
</dbReference>
<keyword evidence="2" id="KW-0521">NADP</keyword>
<protein>
    <recommendedName>
        <fullName evidence="7">NADP-dependent oxidoreductase domain-containing protein</fullName>
    </recommendedName>
</protein>
<dbReference type="InterPro" id="IPR036812">
    <property type="entry name" value="NAD(P)_OxRdtase_dom_sf"/>
</dbReference>
<dbReference type="SUPFAM" id="SSF51430">
    <property type="entry name" value="NAD(P)-linked oxidoreductase"/>
    <property type="match status" value="1"/>
</dbReference>
<name>A0A9P8PHS9_9ASCO</name>
<reference evidence="8" key="1">
    <citation type="journal article" date="2021" name="Open Biol.">
        <title>Shared evolutionary footprints suggest mitochondrial oxidative damage underlies multiple complex I losses in fungi.</title>
        <authorList>
            <person name="Schikora-Tamarit M.A."/>
            <person name="Marcet-Houben M."/>
            <person name="Nosek J."/>
            <person name="Gabaldon T."/>
        </authorList>
    </citation>
    <scope>NUCLEOTIDE SEQUENCE</scope>
    <source>
        <strain evidence="8">CBS6341</strain>
    </source>
</reference>
<dbReference type="PRINTS" id="PR00069">
    <property type="entry name" value="ALDKETRDTASE"/>
</dbReference>
<organism evidence="8 9">
    <name type="scientific">Wickerhamomyces mucosus</name>
    <dbReference type="NCBI Taxonomy" id="1378264"/>
    <lineage>
        <taxon>Eukaryota</taxon>
        <taxon>Fungi</taxon>
        <taxon>Dikarya</taxon>
        <taxon>Ascomycota</taxon>
        <taxon>Saccharomycotina</taxon>
        <taxon>Saccharomycetes</taxon>
        <taxon>Phaffomycetales</taxon>
        <taxon>Wickerhamomycetaceae</taxon>
        <taxon>Wickerhamomyces</taxon>
    </lineage>
</organism>
<comment type="similarity">
    <text evidence="1">Belongs to the aldo/keto reductase family.</text>
</comment>
<dbReference type="PANTHER" id="PTHR43827">
    <property type="entry name" value="2,5-DIKETO-D-GLUCONIC ACID REDUCTASE"/>
    <property type="match status" value="1"/>
</dbReference>
<proteinExistence type="inferred from homology"/>
<dbReference type="EMBL" id="JAEUBF010001156">
    <property type="protein sequence ID" value="KAH3672332.1"/>
    <property type="molecule type" value="Genomic_DNA"/>
</dbReference>
<dbReference type="GO" id="GO:0016616">
    <property type="term" value="F:oxidoreductase activity, acting on the CH-OH group of donors, NAD or NADP as acceptor"/>
    <property type="evidence" value="ECO:0007669"/>
    <property type="project" value="UniProtKB-ARBA"/>
</dbReference>
<reference evidence="8" key="2">
    <citation type="submission" date="2021-01" db="EMBL/GenBank/DDBJ databases">
        <authorList>
            <person name="Schikora-Tamarit M.A."/>
        </authorList>
    </citation>
    <scope>NUCLEOTIDE SEQUENCE</scope>
    <source>
        <strain evidence="8">CBS6341</strain>
    </source>
</reference>
<accession>A0A9P8PHS9</accession>
<dbReference type="InterPro" id="IPR023210">
    <property type="entry name" value="NADP_OxRdtase_dom"/>
</dbReference>
<evidence type="ECO:0000256" key="3">
    <source>
        <dbReference type="ARBA" id="ARBA00023002"/>
    </source>
</evidence>
<dbReference type="PROSITE" id="PS00798">
    <property type="entry name" value="ALDOKETO_REDUCTASE_1"/>
    <property type="match status" value="1"/>
</dbReference>
<feature type="binding site" evidence="5">
    <location>
        <position position="112"/>
    </location>
    <ligand>
        <name>substrate</name>
    </ligand>
</feature>
<dbReference type="Proteomes" id="UP000769528">
    <property type="component" value="Unassembled WGS sequence"/>
</dbReference>
<evidence type="ECO:0000256" key="5">
    <source>
        <dbReference type="PIRSR" id="PIRSR000097-2"/>
    </source>
</evidence>
<feature type="active site" description="Proton donor" evidence="4">
    <location>
        <position position="56"/>
    </location>
</feature>
<dbReference type="PIRSF" id="PIRSF000097">
    <property type="entry name" value="AKR"/>
    <property type="match status" value="1"/>
</dbReference>
<dbReference type="FunFam" id="3.20.20.100:FF:000002">
    <property type="entry name" value="2,5-diketo-D-gluconic acid reductase A"/>
    <property type="match status" value="1"/>
</dbReference>
<comment type="caution">
    <text evidence="8">The sequence shown here is derived from an EMBL/GenBank/DDBJ whole genome shotgun (WGS) entry which is preliminary data.</text>
</comment>
<evidence type="ECO:0000256" key="2">
    <source>
        <dbReference type="ARBA" id="ARBA00022857"/>
    </source>
</evidence>
<evidence type="ECO:0000313" key="9">
    <source>
        <dbReference type="Proteomes" id="UP000769528"/>
    </source>
</evidence>
<evidence type="ECO:0000256" key="1">
    <source>
        <dbReference type="ARBA" id="ARBA00007905"/>
    </source>
</evidence>
<dbReference type="InterPro" id="IPR018170">
    <property type="entry name" value="Aldo/ket_reductase_CS"/>
</dbReference>
<dbReference type="AlphaFoldDB" id="A0A9P8PHS9"/>